<dbReference type="PANTHER" id="PTHR28591">
    <property type="entry name" value="LATEXIN"/>
    <property type="match status" value="1"/>
</dbReference>
<evidence type="ECO:0000313" key="7">
    <source>
        <dbReference type="Proteomes" id="UP001176940"/>
    </source>
</evidence>
<dbReference type="SUPFAM" id="SSF54403">
    <property type="entry name" value="Cystatin/monellin"/>
    <property type="match status" value="2"/>
</dbReference>
<dbReference type="EMBL" id="CAUEEQ010024440">
    <property type="protein sequence ID" value="CAJ0945781.1"/>
    <property type="molecule type" value="Genomic_DNA"/>
</dbReference>
<name>A0ABN9LMN4_9NEOB</name>
<dbReference type="InterPro" id="IPR046350">
    <property type="entry name" value="Cystatin_sf"/>
</dbReference>
<evidence type="ECO:0000256" key="1">
    <source>
        <dbReference type="ARBA" id="ARBA00010083"/>
    </source>
</evidence>
<evidence type="ECO:0000256" key="2">
    <source>
        <dbReference type="ARBA" id="ARBA00022690"/>
    </source>
</evidence>
<protein>
    <recommendedName>
        <fullName evidence="5">Cystatin LXN-type domain-containing protein</fullName>
    </recommendedName>
</protein>
<dbReference type="PANTHER" id="PTHR28591:SF1">
    <property type="entry name" value="LATEXIN"/>
    <property type="match status" value="1"/>
</dbReference>
<accession>A0ABN9LMN4</accession>
<proteinExistence type="inferred from homology"/>
<organism evidence="6 7">
    <name type="scientific">Ranitomeya imitator</name>
    <name type="common">mimic poison frog</name>
    <dbReference type="NCBI Taxonomy" id="111125"/>
    <lineage>
        <taxon>Eukaryota</taxon>
        <taxon>Metazoa</taxon>
        <taxon>Chordata</taxon>
        <taxon>Craniata</taxon>
        <taxon>Vertebrata</taxon>
        <taxon>Euteleostomi</taxon>
        <taxon>Amphibia</taxon>
        <taxon>Batrachia</taxon>
        <taxon>Anura</taxon>
        <taxon>Neobatrachia</taxon>
        <taxon>Hyloidea</taxon>
        <taxon>Dendrobatidae</taxon>
        <taxon>Dendrobatinae</taxon>
        <taxon>Ranitomeya</taxon>
    </lineage>
</organism>
<keyword evidence="2 4" id="KW-0646">Protease inhibitor</keyword>
<dbReference type="PROSITE" id="PS52033">
    <property type="entry name" value="CYSTATIN_LXN"/>
    <property type="match status" value="2"/>
</dbReference>
<keyword evidence="7" id="KW-1185">Reference proteome</keyword>
<evidence type="ECO:0000259" key="5">
    <source>
        <dbReference type="PROSITE" id="PS52033"/>
    </source>
</evidence>
<comment type="caution">
    <text evidence="6">The sequence shown here is derived from an EMBL/GenBank/DDBJ whole genome shotgun (WGS) entry which is preliminary data.</text>
</comment>
<dbReference type="InterPro" id="IPR049897">
    <property type="entry name" value="CYSTATIN_LXN"/>
</dbReference>
<gene>
    <name evidence="6" type="ORF">RIMI_LOCUS11016690</name>
</gene>
<evidence type="ECO:0000313" key="6">
    <source>
        <dbReference type="EMBL" id="CAJ0945781.1"/>
    </source>
</evidence>
<dbReference type="InterPro" id="IPR009684">
    <property type="entry name" value="Latexin"/>
</dbReference>
<feature type="domain" description="Cystatin LXN-type" evidence="5">
    <location>
        <begin position="166"/>
        <end position="266"/>
    </location>
</feature>
<reference evidence="6" key="1">
    <citation type="submission" date="2023-07" db="EMBL/GenBank/DDBJ databases">
        <authorList>
            <person name="Stuckert A."/>
        </authorList>
    </citation>
    <scope>NUCLEOTIDE SEQUENCE</scope>
</reference>
<feature type="domain" description="Cystatin LXN-type" evidence="5">
    <location>
        <begin position="284"/>
        <end position="380"/>
    </location>
</feature>
<comment type="similarity">
    <text evidence="1 4">Belongs to the protease inhibitor I47 (latexin) family.</text>
</comment>
<dbReference type="Pfam" id="PF06907">
    <property type="entry name" value="LXN"/>
    <property type="match status" value="1"/>
</dbReference>
<dbReference type="Gene3D" id="3.10.450.10">
    <property type="match status" value="2"/>
</dbReference>
<keyword evidence="3" id="KW-0677">Repeat</keyword>
<evidence type="ECO:0000256" key="4">
    <source>
        <dbReference type="PROSITE-ProRule" id="PRU01377"/>
    </source>
</evidence>
<evidence type="ECO:0000256" key="3">
    <source>
        <dbReference type="ARBA" id="ARBA00022737"/>
    </source>
</evidence>
<sequence>MKQKNHRQEQSVTALSQQRSVPGSGLFRCQQLLYACNKRIAETSYAAHKQSTAARILTASQARTMCVEVRRHDSSTLLYCSFSCPNEGDFIGIHNVMSAIFQDKTDAGNLVSSKRAFLTGFTETLSETENRPHNSLVFTIVEFGVRLFEGQTSMHWVLCGNQGRRIMEKLNPSHYPTSRAVGVVMSHINYKLGGPNRLYDPQNVKTASREAIPGLGNKYYLKFSIQDALNKEGAIKCTAEVLYYTNKQTAPDVTYRLQPEPPNYTAAKDNTFYSRIRSRSEPLVAVDIPDSFGNIEPDMEPIRHLALASCAFVKWQNSTQKKHYTKRDDAALEFHYEVLIHQMVTQEMEPWLIESVWDPTEGLRIKKQQRMPDTNPDENSA</sequence>
<dbReference type="Proteomes" id="UP001176940">
    <property type="component" value="Unassembled WGS sequence"/>
</dbReference>